<dbReference type="eggNOG" id="COG3534">
    <property type="taxonomic scope" value="Bacteria"/>
</dbReference>
<dbReference type="AlphaFoldDB" id="A7VRC8"/>
<sequence length="533" mass="60613">MGRRNGKALVRIGYSPALLSPASVRNRGALRQKKGFDPMRLKINQKRVLGKRDPMIYGHFIEHFHRQIYGGLYDPKSPFSDEKGLRLDVLEAMRKIKVPVLRWPGGCFASSYHWKDAVGPERKPYFDKAWRVEESNAFGTDEYMDLCEKLGCQPYICTNAGTGTSEEMSDWVEYCNLEREGRYAKWRSENGHPRPYGVKYWSIGNENYGDWEIGAKSAQQWGRLVKESAKMIKHIDPTTELTAAALTDLDWNISLLKNCSDFLDWISIHEYWDPLQEKNQCATYEEAMAYTNHVDDSIENIQGLLTAMNLKGKIKIAFDEWNLRSWYHPNVFHQPMGVTKEEYLTPRDENDQNATYTMADAVFSACFLNACNRHCDVVKMANFAPTVNTRGCIFTYDEGIVLRSTYHVFDLYVNLLGDTVVDCWCEDAPKMTVKSKAGALEEIQIIDALATMKKDSAILSLVNKDPGSGRALDVDFGAAPKEYRLHTLTGKAADSYNDIGKNEIFPVASQWLPFDGSSLTLPPHSVTIAEYRF</sequence>
<evidence type="ECO:0000313" key="10">
    <source>
        <dbReference type="EMBL" id="EDO62250.1"/>
    </source>
</evidence>
<comment type="caution">
    <text evidence="10">The sequence shown here is derived from an EMBL/GenBank/DDBJ whole genome shotgun (WGS) entry which is preliminary data.</text>
</comment>
<dbReference type="PANTHER" id="PTHR43576:SF3">
    <property type="entry name" value="ALPHA-L-ARABINOFURANOSIDASE C"/>
    <property type="match status" value="1"/>
</dbReference>
<evidence type="ECO:0000256" key="4">
    <source>
        <dbReference type="ARBA" id="ARBA00011165"/>
    </source>
</evidence>
<comment type="similarity">
    <text evidence="3">Belongs to the glycosyl hydrolase 51 family.</text>
</comment>
<dbReference type="Pfam" id="PF06964">
    <property type="entry name" value="Alpha-L-AF_C"/>
    <property type="match status" value="1"/>
</dbReference>
<evidence type="ECO:0000256" key="1">
    <source>
        <dbReference type="ARBA" id="ARBA00001462"/>
    </source>
</evidence>
<comment type="subunit">
    <text evidence="4">Homohexamer; trimer of dimers.</text>
</comment>
<dbReference type="EMBL" id="NOXF01000003">
    <property type="protein sequence ID" value="PEQ24959.1"/>
    <property type="molecule type" value="Genomic_DNA"/>
</dbReference>
<dbReference type="Proteomes" id="UP000220611">
    <property type="component" value="Unassembled WGS sequence"/>
</dbReference>
<keyword evidence="7" id="KW-0119">Carbohydrate metabolism</keyword>
<dbReference type="Proteomes" id="UP000003490">
    <property type="component" value="Unassembled WGS sequence"/>
</dbReference>
<dbReference type="PANTHER" id="PTHR43576">
    <property type="entry name" value="ALPHA-L-ARABINOFURANOSIDASE C-RELATED"/>
    <property type="match status" value="1"/>
</dbReference>
<dbReference type="SUPFAM" id="SSF51445">
    <property type="entry name" value="(Trans)glycosidases"/>
    <property type="match status" value="1"/>
</dbReference>
<evidence type="ECO:0000256" key="3">
    <source>
        <dbReference type="ARBA" id="ARBA00007186"/>
    </source>
</evidence>
<evidence type="ECO:0000259" key="9">
    <source>
        <dbReference type="SMART" id="SM00813"/>
    </source>
</evidence>
<keyword evidence="13" id="KW-1185">Reference proteome</keyword>
<dbReference type="EMBL" id="ABCB02000016">
    <property type="protein sequence ID" value="EDO62250.1"/>
    <property type="molecule type" value="Genomic_DNA"/>
</dbReference>
<comment type="pathway">
    <text evidence="2">Glycan metabolism.</text>
</comment>
<evidence type="ECO:0000313" key="13">
    <source>
        <dbReference type="Proteomes" id="UP000220611"/>
    </source>
</evidence>
<keyword evidence="6" id="KW-0378">Hydrolase</keyword>
<comment type="catalytic activity">
    <reaction evidence="1">
        <text>Hydrolysis of terminal non-reducing alpha-L-arabinofuranoside residues in alpha-L-arabinosides.</text>
        <dbReference type="EC" id="3.2.1.55"/>
    </reaction>
</comment>
<feature type="domain" description="Alpha-L-arabinofuranosidase C-terminal" evidence="9">
    <location>
        <begin position="319"/>
        <end position="525"/>
    </location>
</feature>
<evidence type="ECO:0000313" key="12">
    <source>
        <dbReference type="Proteomes" id="UP000003490"/>
    </source>
</evidence>
<dbReference type="SUPFAM" id="SSF51011">
    <property type="entry name" value="Glycosyl hydrolase domain"/>
    <property type="match status" value="1"/>
</dbReference>
<name>A7VRC8_9FIRM</name>
<dbReference type="SMART" id="SM00813">
    <property type="entry name" value="Alpha-L-AF_C"/>
    <property type="match status" value="1"/>
</dbReference>
<dbReference type="GO" id="GO:0046556">
    <property type="term" value="F:alpha-L-arabinofuranosidase activity"/>
    <property type="evidence" value="ECO:0007669"/>
    <property type="project" value="UniProtKB-EC"/>
</dbReference>
<reference evidence="10 12" key="2">
    <citation type="submission" date="2007-08" db="EMBL/GenBank/DDBJ databases">
        <authorList>
            <person name="Fulton L."/>
            <person name="Clifton S."/>
            <person name="Fulton B."/>
            <person name="Xu J."/>
            <person name="Minx P."/>
            <person name="Pepin K.H."/>
            <person name="Johnson M."/>
            <person name="Thiruvilangam P."/>
            <person name="Bhonagiri V."/>
            <person name="Nash W.E."/>
            <person name="Wang C."/>
            <person name="Mardis E.R."/>
            <person name="Wilson R.K."/>
        </authorList>
    </citation>
    <scope>NUCLEOTIDE SEQUENCE [LARGE SCALE GENOMIC DNA]</scope>
    <source>
        <strain evidence="10 12">DSM 753</strain>
    </source>
</reference>
<dbReference type="InterPro" id="IPR010720">
    <property type="entry name" value="Alpha-L-AF_C"/>
</dbReference>
<dbReference type="InterPro" id="IPR013780">
    <property type="entry name" value="Glyco_hydro_b"/>
</dbReference>
<evidence type="ECO:0000256" key="2">
    <source>
        <dbReference type="ARBA" id="ARBA00004881"/>
    </source>
</evidence>
<organism evidence="10 12">
    <name type="scientific">[Clostridium] leptum DSM 753</name>
    <dbReference type="NCBI Taxonomy" id="428125"/>
    <lineage>
        <taxon>Bacteria</taxon>
        <taxon>Bacillati</taxon>
        <taxon>Bacillota</taxon>
        <taxon>Clostridia</taxon>
        <taxon>Eubacteriales</taxon>
        <taxon>Oscillospiraceae</taxon>
        <taxon>Oscillospiraceae incertae sedis</taxon>
    </lineage>
</organism>
<protein>
    <recommendedName>
        <fullName evidence="5">non-reducing end alpha-L-arabinofuranosidase</fullName>
        <ecNumber evidence="5">3.2.1.55</ecNumber>
    </recommendedName>
</protein>
<dbReference type="Gene3D" id="2.60.40.1180">
    <property type="entry name" value="Golgi alpha-mannosidase II"/>
    <property type="match status" value="1"/>
</dbReference>
<evidence type="ECO:0000256" key="6">
    <source>
        <dbReference type="ARBA" id="ARBA00022801"/>
    </source>
</evidence>
<dbReference type="GO" id="GO:0046373">
    <property type="term" value="P:L-arabinose metabolic process"/>
    <property type="evidence" value="ECO:0007669"/>
    <property type="project" value="InterPro"/>
</dbReference>
<evidence type="ECO:0000256" key="8">
    <source>
        <dbReference type="ARBA" id="ARBA00023295"/>
    </source>
</evidence>
<dbReference type="Pfam" id="PF22848">
    <property type="entry name" value="ASD1_dom"/>
    <property type="match status" value="1"/>
</dbReference>
<dbReference type="Gene3D" id="3.20.20.80">
    <property type="entry name" value="Glycosidases"/>
    <property type="match status" value="1"/>
</dbReference>
<evidence type="ECO:0000313" key="11">
    <source>
        <dbReference type="EMBL" id="PEQ24959.1"/>
    </source>
</evidence>
<evidence type="ECO:0000256" key="5">
    <source>
        <dbReference type="ARBA" id="ARBA00012670"/>
    </source>
</evidence>
<proteinExistence type="inferred from homology"/>
<gene>
    <name evidence="11" type="ORF">CH238_05815</name>
    <name evidence="10" type="ORF">CLOLEP_01111</name>
</gene>
<reference evidence="10 12" key="1">
    <citation type="submission" date="2007-08" db="EMBL/GenBank/DDBJ databases">
        <title>Draft genome sequence of Clostridium leptum (DSM 753).</title>
        <authorList>
            <person name="Sudarsanam P."/>
            <person name="Ley R."/>
            <person name="Guruge J."/>
            <person name="Turnbaugh P.J."/>
            <person name="Mahowald M."/>
            <person name="Liep D."/>
            <person name="Gordon J."/>
        </authorList>
    </citation>
    <scope>NUCLEOTIDE SEQUENCE [LARGE SCALE GENOMIC DNA]</scope>
    <source>
        <strain evidence="10 12">DSM 753</strain>
    </source>
</reference>
<evidence type="ECO:0000256" key="7">
    <source>
        <dbReference type="ARBA" id="ARBA00023277"/>
    </source>
</evidence>
<accession>A7VRC8</accession>
<dbReference type="InterPro" id="IPR017853">
    <property type="entry name" value="GH"/>
</dbReference>
<keyword evidence="8" id="KW-0326">Glycosidase</keyword>
<reference evidence="11 13" key="3">
    <citation type="submission" date="2017-07" db="EMBL/GenBank/DDBJ databases">
        <title>Prevalence of linear plasmids in Cutibacterium (Propionibacterium) acnes isolates obtained from prostatic tissue.</title>
        <authorList>
            <person name="Davidsson S."/>
            <person name="Carlsson J."/>
            <person name="Molling P."/>
            <person name="Andren O."/>
            <person name="Andersson S.-O."/>
            <person name="Brzuszkiewicz E."/>
            <person name="Poehlein A."/>
            <person name="Al-Zeer M."/>
            <person name="Brinkmann V."/>
            <person name="Scavenius C."/>
            <person name="Nazipi S."/>
            <person name="Soderquist B."/>
            <person name="Bruggemann H."/>
        </authorList>
    </citation>
    <scope>NUCLEOTIDE SEQUENCE [LARGE SCALE GENOMIC DNA]</scope>
    <source>
        <strain evidence="11 13">DSM 753</strain>
    </source>
</reference>
<dbReference type="InterPro" id="IPR055235">
    <property type="entry name" value="ASD1_cat"/>
</dbReference>
<dbReference type="HOGENOM" id="CLU_017810_1_0_9"/>
<dbReference type="GO" id="GO:0000272">
    <property type="term" value="P:polysaccharide catabolic process"/>
    <property type="evidence" value="ECO:0007669"/>
    <property type="project" value="TreeGrafter"/>
</dbReference>
<dbReference type="EC" id="3.2.1.55" evidence="5"/>